<dbReference type="PANTHER" id="PTHR37984:SF5">
    <property type="entry name" value="PROTEIN NYNRIN-LIKE"/>
    <property type="match status" value="1"/>
</dbReference>
<organism evidence="3 4">
    <name type="scientific">Dryococelus australis</name>
    <dbReference type="NCBI Taxonomy" id="614101"/>
    <lineage>
        <taxon>Eukaryota</taxon>
        <taxon>Metazoa</taxon>
        <taxon>Ecdysozoa</taxon>
        <taxon>Arthropoda</taxon>
        <taxon>Hexapoda</taxon>
        <taxon>Insecta</taxon>
        <taxon>Pterygota</taxon>
        <taxon>Neoptera</taxon>
        <taxon>Polyneoptera</taxon>
        <taxon>Phasmatodea</taxon>
        <taxon>Verophasmatodea</taxon>
        <taxon>Anareolatae</taxon>
        <taxon>Phasmatidae</taxon>
        <taxon>Eurycanthinae</taxon>
        <taxon>Dryococelus</taxon>
    </lineage>
</organism>
<dbReference type="EMBL" id="JARBHB010000007">
    <property type="protein sequence ID" value="KAJ8879811.1"/>
    <property type="molecule type" value="Genomic_DNA"/>
</dbReference>
<sequence length="156" mass="18348">MNGNFKKLCDEPELRKYFQIYKQLSTQEGFLMYGNRVVIPGQLKNKILSIIHADHVGITRCKLMARSHVWWFGMNDNIEKKVRTLQNRGHKVIKSWPVSKCPWYRNHIDLLGTHKAKFVIVVDDYTKWIECFNLNNINLGNIMASLSEMFFKILST</sequence>
<comment type="caution">
    <text evidence="3">The sequence shown here is derived from an EMBL/GenBank/DDBJ whole genome shotgun (WGS) entry which is preliminary data.</text>
</comment>
<dbReference type="InterPro" id="IPR050951">
    <property type="entry name" value="Retrovirus_Pol_polyprotein"/>
</dbReference>
<evidence type="ECO:0000256" key="1">
    <source>
        <dbReference type="ARBA" id="ARBA00012493"/>
    </source>
</evidence>
<dbReference type="Gene3D" id="1.10.340.70">
    <property type="match status" value="1"/>
</dbReference>
<dbReference type="Pfam" id="PF17921">
    <property type="entry name" value="Integrase_H2C2"/>
    <property type="match status" value="1"/>
</dbReference>
<proteinExistence type="predicted"/>
<name>A0ABQ9H694_9NEOP</name>
<evidence type="ECO:0000259" key="2">
    <source>
        <dbReference type="Pfam" id="PF17921"/>
    </source>
</evidence>
<reference evidence="3 4" key="1">
    <citation type="submission" date="2023-02" db="EMBL/GenBank/DDBJ databases">
        <title>LHISI_Scaffold_Assembly.</title>
        <authorList>
            <person name="Stuart O.P."/>
            <person name="Cleave R."/>
            <person name="Magrath M.J.L."/>
            <person name="Mikheyev A.S."/>
        </authorList>
    </citation>
    <scope>NUCLEOTIDE SEQUENCE [LARGE SCALE GENOMIC DNA]</scope>
    <source>
        <strain evidence="3">Daus_M_001</strain>
        <tissue evidence="3">Leg muscle</tissue>
    </source>
</reference>
<evidence type="ECO:0000313" key="3">
    <source>
        <dbReference type="EMBL" id="KAJ8879811.1"/>
    </source>
</evidence>
<feature type="domain" description="Integrase zinc-binding" evidence="2">
    <location>
        <begin position="39"/>
        <end position="84"/>
    </location>
</feature>
<keyword evidence="4" id="KW-1185">Reference proteome</keyword>
<accession>A0ABQ9H694</accession>
<gene>
    <name evidence="3" type="ORF">PR048_020419</name>
</gene>
<dbReference type="InterPro" id="IPR041588">
    <property type="entry name" value="Integrase_H2C2"/>
</dbReference>
<dbReference type="EC" id="2.7.7.49" evidence="1"/>
<evidence type="ECO:0000313" key="4">
    <source>
        <dbReference type="Proteomes" id="UP001159363"/>
    </source>
</evidence>
<dbReference type="PANTHER" id="PTHR37984">
    <property type="entry name" value="PROTEIN CBG26694"/>
    <property type="match status" value="1"/>
</dbReference>
<protein>
    <recommendedName>
        <fullName evidence="1">RNA-directed DNA polymerase</fullName>
        <ecNumber evidence="1">2.7.7.49</ecNumber>
    </recommendedName>
</protein>
<dbReference type="Proteomes" id="UP001159363">
    <property type="component" value="Chromosome 6"/>
</dbReference>